<organism evidence="2 3">
    <name type="scientific">Aquisalimonas asiatica</name>
    <dbReference type="NCBI Taxonomy" id="406100"/>
    <lineage>
        <taxon>Bacteria</taxon>
        <taxon>Pseudomonadati</taxon>
        <taxon>Pseudomonadota</taxon>
        <taxon>Gammaproteobacteria</taxon>
        <taxon>Chromatiales</taxon>
        <taxon>Ectothiorhodospiraceae</taxon>
        <taxon>Aquisalimonas</taxon>
    </lineage>
</organism>
<protein>
    <submittedName>
        <fullName evidence="2">NADPH2:quinone reductase</fullName>
    </submittedName>
</protein>
<dbReference type="Pfam" id="PF08240">
    <property type="entry name" value="ADH_N"/>
    <property type="match status" value="1"/>
</dbReference>
<dbReference type="InterPro" id="IPR020843">
    <property type="entry name" value="ER"/>
</dbReference>
<dbReference type="InterPro" id="IPR036291">
    <property type="entry name" value="NAD(P)-bd_dom_sf"/>
</dbReference>
<name>A0A1H8R2H4_9GAMM</name>
<evidence type="ECO:0000313" key="3">
    <source>
        <dbReference type="Proteomes" id="UP000199657"/>
    </source>
</evidence>
<gene>
    <name evidence="2" type="ORF">SAMN04488052_101934</name>
</gene>
<dbReference type="GO" id="GO:0016491">
    <property type="term" value="F:oxidoreductase activity"/>
    <property type="evidence" value="ECO:0007669"/>
    <property type="project" value="InterPro"/>
</dbReference>
<dbReference type="OrthoDB" id="9785812at2"/>
<evidence type="ECO:0000313" key="2">
    <source>
        <dbReference type="EMBL" id="SEO60354.1"/>
    </source>
</evidence>
<dbReference type="Gene3D" id="3.40.50.720">
    <property type="entry name" value="NAD(P)-binding Rossmann-like Domain"/>
    <property type="match status" value="1"/>
</dbReference>
<dbReference type="PANTHER" id="PTHR43677">
    <property type="entry name" value="SHORT-CHAIN DEHYDROGENASE/REDUCTASE"/>
    <property type="match status" value="1"/>
</dbReference>
<dbReference type="SUPFAM" id="SSF51735">
    <property type="entry name" value="NAD(P)-binding Rossmann-fold domains"/>
    <property type="match status" value="1"/>
</dbReference>
<accession>A0A1H8R2H4</accession>
<dbReference type="InterPro" id="IPR011032">
    <property type="entry name" value="GroES-like_sf"/>
</dbReference>
<reference evidence="2 3" key="1">
    <citation type="submission" date="2016-10" db="EMBL/GenBank/DDBJ databases">
        <authorList>
            <person name="de Groot N.N."/>
        </authorList>
    </citation>
    <scope>NUCLEOTIDE SEQUENCE [LARGE SCALE GENOMIC DNA]</scope>
    <source>
        <strain evidence="2 3">CGMCC 1.6291</strain>
    </source>
</reference>
<proteinExistence type="predicted"/>
<dbReference type="STRING" id="406100.SAMN04488052_101934"/>
<evidence type="ECO:0000259" key="1">
    <source>
        <dbReference type="SMART" id="SM00829"/>
    </source>
</evidence>
<dbReference type="SMART" id="SM00829">
    <property type="entry name" value="PKS_ER"/>
    <property type="match status" value="1"/>
</dbReference>
<dbReference type="Pfam" id="PF00107">
    <property type="entry name" value="ADH_zinc_N"/>
    <property type="match status" value="1"/>
</dbReference>
<dbReference type="RefSeq" id="WP_091640284.1">
    <property type="nucleotide sequence ID" value="NZ_FOEG01000001.1"/>
</dbReference>
<feature type="domain" description="Enoyl reductase (ER)" evidence="1">
    <location>
        <begin position="10"/>
        <end position="322"/>
    </location>
</feature>
<dbReference type="InterPro" id="IPR013154">
    <property type="entry name" value="ADH-like_N"/>
</dbReference>
<dbReference type="CDD" id="cd08241">
    <property type="entry name" value="QOR1"/>
    <property type="match status" value="1"/>
</dbReference>
<dbReference type="InterPro" id="IPR051397">
    <property type="entry name" value="Zn-ADH-like_protein"/>
</dbReference>
<dbReference type="AlphaFoldDB" id="A0A1H8R2H4"/>
<keyword evidence="3" id="KW-1185">Reference proteome</keyword>
<dbReference type="Proteomes" id="UP000199657">
    <property type="component" value="Unassembled WGS sequence"/>
</dbReference>
<dbReference type="SUPFAM" id="SSF50129">
    <property type="entry name" value="GroES-like"/>
    <property type="match status" value="1"/>
</dbReference>
<sequence>MRAVLCKEHGPPESLVTEDVASPAVGENEVRIGIHACGVNFPDTLIIQGKYQIQPDLPFSPGSEVAGEVLEVGAGVTSVKVGDPVMSLTGWGGFAEEVVIGADRVLPMPSTMDYVTGSGFPMVYGTSYHALKQRANLAAGETLLVLGASGGVGLAAVELGKAMGARVIAAASSDAKLEVAREHGADELVNYSEGSLKDKVKELTGGKGADVIYDPVGGEACEQALRCINWNGRLLIIGFASGTIPKIPANLPLLKGSSVVGVFWGDFVRRQPQDNATNFQELFAMHAEGKLKPHVWKTFPLDQAADALNGLLSREATGKIVLTTGRS</sequence>
<dbReference type="InterPro" id="IPR013149">
    <property type="entry name" value="ADH-like_C"/>
</dbReference>
<dbReference type="EMBL" id="FOEG01000001">
    <property type="protein sequence ID" value="SEO60354.1"/>
    <property type="molecule type" value="Genomic_DNA"/>
</dbReference>
<dbReference type="PANTHER" id="PTHR43677:SF4">
    <property type="entry name" value="QUINONE OXIDOREDUCTASE-LIKE PROTEIN 2"/>
    <property type="match status" value="1"/>
</dbReference>
<dbReference type="Gene3D" id="3.90.180.10">
    <property type="entry name" value="Medium-chain alcohol dehydrogenases, catalytic domain"/>
    <property type="match status" value="1"/>
</dbReference>